<keyword evidence="5" id="KW-1185">Reference proteome</keyword>
<reference evidence="3 5" key="1">
    <citation type="submission" date="2017-10" db="EMBL/GenBank/DDBJ databases">
        <title>Genomics of the genus Arcobacter.</title>
        <authorList>
            <person name="Perez-Cataluna A."/>
            <person name="Figueras M.J."/>
        </authorList>
    </citation>
    <scope>NUCLEOTIDE SEQUENCE [LARGE SCALE GENOMIC DNA]</scope>
    <source>
        <strain evidence="3 5">LMG 25534</strain>
    </source>
</reference>
<keyword evidence="2" id="KW-0540">Nuclease</keyword>
<dbReference type="Proteomes" id="UP000254504">
    <property type="component" value="Chromosome"/>
</dbReference>
<name>A0AAD0QKN6_9BACT</name>
<evidence type="ECO:0000313" key="5">
    <source>
        <dbReference type="Proteomes" id="UP000289132"/>
    </source>
</evidence>
<feature type="domain" description="HNH endonuclease 5" evidence="1">
    <location>
        <begin position="8"/>
        <end position="61"/>
    </location>
</feature>
<keyword evidence="2" id="KW-0378">Hydrolase</keyword>
<dbReference type="AlphaFoldDB" id="A0AAD0QKN6"/>
<dbReference type="Proteomes" id="UP000289132">
    <property type="component" value="Unassembled WGS sequence"/>
</dbReference>
<dbReference type="EMBL" id="CP031367">
    <property type="protein sequence ID" value="AXK49251.1"/>
    <property type="molecule type" value="Genomic_DNA"/>
</dbReference>
<dbReference type="EMBL" id="PDKD01000007">
    <property type="protein sequence ID" value="RXJ91470.1"/>
    <property type="molecule type" value="Genomic_DNA"/>
</dbReference>
<protein>
    <submittedName>
        <fullName evidence="2">HNH endonuclease</fullName>
    </submittedName>
</protein>
<sequence>MSKSMNKCYLCGKEFDDKDVKKHDEHIIQQSIGGNLTVNDILCSSCGSKLGNEVDVPFVKIFEDIATRLDIKQDRKGNNQSTKSVKGKMGNIDVVWKDFKVSPVKPFHLYTIDKRFVIIYANEQTAESYKSKKVKKEINENLLNQIFIKSKKLKWLNEVKILTLKDFQYQFSEFCRKPEVIICDDIDGLVKFPFNMDNKAFKKGLAKIAIGFASSFGVEREDIPLVLNIDKNTNEAKIHDKILAIPFYPLGVIDELIEVQKNEFEHYPFHNLILFTIDYDPKVSKGKKVLICYIELFSTFEWYVILNEEYYGDSIYEFYAQQILKKDDYKVEFGRRYYKERNIWLNSLGITEEYINKKIKNQKSKMLSKLKWSQKSSIPLITQQADIFLNLMCCFGIEHEIIQEETIKQKYKFDFEGYIQNTVSGINNQVLIFKDKEKFSHINNDITKFLNNKDIVATYNNVLSSFEEHQNLRKNFFLFYSLDEEENEIFLINSFRVFYYKEGKLKNYYSELLDNFQLFQNDGSLKDYNHKKMYMLEKHIFQENIKQKIKK</sequence>
<dbReference type="GO" id="GO:0004519">
    <property type="term" value="F:endonuclease activity"/>
    <property type="evidence" value="ECO:0007669"/>
    <property type="project" value="UniProtKB-KW"/>
</dbReference>
<evidence type="ECO:0000259" key="1">
    <source>
        <dbReference type="Pfam" id="PF14279"/>
    </source>
</evidence>
<organism evidence="2 4">
    <name type="scientific">Aliarcobacter trophiarum LMG 25534</name>
    <dbReference type="NCBI Taxonomy" id="1032241"/>
    <lineage>
        <taxon>Bacteria</taxon>
        <taxon>Pseudomonadati</taxon>
        <taxon>Campylobacterota</taxon>
        <taxon>Epsilonproteobacteria</taxon>
        <taxon>Campylobacterales</taxon>
        <taxon>Arcobacteraceae</taxon>
        <taxon>Aliarcobacter</taxon>
    </lineage>
</organism>
<evidence type="ECO:0000313" key="2">
    <source>
        <dbReference type="EMBL" id="AXK49251.1"/>
    </source>
</evidence>
<keyword evidence="2" id="KW-0255">Endonuclease</keyword>
<proteinExistence type="predicted"/>
<evidence type="ECO:0000313" key="4">
    <source>
        <dbReference type="Proteomes" id="UP000254504"/>
    </source>
</evidence>
<dbReference type="Pfam" id="PF14279">
    <property type="entry name" value="HNH_5"/>
    <property type="match status" value="1"/>
</dbReference>
<accession>A0AAD0QKN6</accession>
<gene>
    <name evidence="2" type="ORF">ATR_1394</name>
    <name evidence="3" type="ORF">CRU87_05485</name>
</gene>
<dbReference type="RefSeq" id="WP_115428741.1">
    <property type="nucleotide sequence ID" value="NZ_CP031367.1"/>
</dbReference>
<reference evidence="2 4" key="2">
    <citation type="submission" date="2018-07" db="EMBL/GenBank/DDBJ databases">
        <title>Complete genome of the Arcobacter trophiarum type strain LMG 25534.</title>
        <authorList>
            <person name="Miller W.G."/>
            <person name="Yee E."/>
        </authorList>
    </citation>
    <scope>NUCLEOTIDE SEQUENCE [LARGE SCALE GENOMIC DNA]</scope>
    <source>
        <strain evidence="2 4">LMG 25534</strain>
    </source>
</reference>
<dbReference type="KEGG" id="atp:ATR_1394"/>
<evidence type="ECO:0000313" key="3">
    <source>
        <dbReference type="EMBL" id="RXJ91470.1"/>
    </source>
</evidence>
<dbReference type="InterPro" id="IPR029471">
    <property type="entry name" value="HNH_5"/>
</dbReference>